<organism evidence="5 6">
    <name type="scientific">Adineta ricciae</name>
    <name type="common">Rotifer</name>
    <dbReference type="NCBI Taxonomy" id="249248"/>
    <lineage>
        <taxon>Eukaryota</taxon>
        <taxon>Metazoa</taxon>
        <taxon>Spiralia</taxon>
        <taxon>Gnathifera</taxon>
        <taxon>Rotifera</taxon>
        <taxon>Eurotatoria</taxon>
        <taxon>Bdelloidea</taxon>
        <taxon>Adinetida</taxon>
        <taxon>Adinetidae</taxon>
        <taxon>Adineta</taxon>
    </lineage>
</organism>
<evidence type="ECO:0000313" key="5">
    <source>
        <dbReference type="EMBL" id="CAF1106341.1"/>
    </source>
</evidence>
<name>A0A814PDH8_ADIRI</name>
<dbReference type="PANTHER" id="PTHR22906">
    <property type="entry name" value="PROPERDIN"/>
    <property type="match status" value="1"/>
</dbReference>
<feature type="domain" description="Apple" evidence="4">
    <location>
        <begin position="29"/>
        <end position="109"/>
    </location>
</feature>
<evidence type="ECO:0000256" key="2">
    <source>
        <dbReference type="ARBA" id="ARBA00023157"/>
    </source>
</evidence>
<dbReference type="SMART" id="SM00209">
    <property type="entry name" value="TSP1"/>
    <property type="match status" value="3"/>
</dbReference>
<keyword evidence="6" id="KW-1185">Reference proteome</keyword>
<dbReference type="AlphaFoldDB" id="A0A814PDH8"/>
<gene>
    <name evidence="5" type="ORF">XAT740_LOCUS18628</name>
</gene>
<evidence type="ECO:0000259" key="4">
    <source>
        <dbReference type="PROSITE" id="PS50948"/>
    </source>
</evidence>
<dbReference type="PROSITE" id="PS50092">
    <property type="entry name" value="TSP1"/>
    <property type="match status" value="3"/>
</dbReference>
<keyword evidence="3" id="KW-0732">Signal</keyword>
<reference evidence="5" key="1">
    <citation type="submission" date="2021-02" db="EMBL/GenBank/DDBJ databases">
        <authorList>
            <person name="Nowell W R."/>
        </authorList>
    </citation>
    <scope>NUCLEOTIDE SEQUENCE</scope>
</reference>
<keyword evidence="2" id="KW-1015">Disulfide bond</keyword>
<dbReference type="EMBL" id="CAJNOR010001248">
    <property type="protein sequence ID" value="CAF1106341.1"/>
    <property type="molecule type" value="Genomic_DNA"/>
</dbReference>
<dbReference type="InterPro" id="IPR052065">
    <property type="entry name" value="Compl_asym_regulator"/>
</dbReference>
<dbReference type="PRINTS" id="PR01705">
    <property type="entry name" value="TSP1REPEAT"/>
</dbReference>
<dbReference type="PANTHER" id="PTHR22906:SF21">
    <property type="entry name" value="SEMA DOMAIN-CONTAINING PROTEIN"/>
    <property type="match status" value="1"/>
</dbReference>
<dbReference type="InterPro" id="IPR000884">
    <property type="entry name" value="TSP1_rpt"/>
</dbReference>
<dbReference type="SUPFAM" id="SSF82895">
    <property type="entry name" value="TSP-1 type 1 repeat"/>
    <property type="match status" value="3"/>
</dbReference>
<evidence type="ECO:0000313" key="6">
    <source>
        <dbReference type="Proteomes" id="UP000663828"/>
    </source>
</evidence>
<comment type="caution">
    <text evidence="5">The sequence shown here is derived from an EMBL/GenBank/DDBJ whole genome shotgun (WGS) entry which is preliminary data.</text>
</comment>
<keyword evidence="1" id="KW-0677">Repeat</keyword>
<evidence type="ECO:0000256" key="3">
    <source>
        <dbReference type="SAM" id="SignalP"/>
    </source>
</evidence>
<dbReference type="Proteomes" id="UP000663828">
    <property type="component" value="Unassembled WGS sequence"/>
</dbReference>
<accession>A0A814PDH8</accession>
<evidence type="ECO:0000256" key="1">
    <source>
        <dbReference type="ARBA" id="ARBA00022737"/>
    </source>
</evidence>
<feature type="chain" id="PRO_5032731541" description="Apple domain-containing protein" evidence="3">
    <location>
        <begin position="18"/>
        <end position="426"/>
    </location>
</feature>
<dbReference type="Pfam" id="PF00090">
    <property type="entry name" value="TSP_1"/>
    <property type="match status" value="3"/>
</dbReference>
<dbReference type="PROSITE" id="PS50948">
    <property type="entry name" value="PAN"/>
    <property type="match status" value="1"/>
</dbReference>
<dbReference type="InterPro" id="IPR036383">
    <property type="entry name" value="TSP1_rpt_sf"/>
</dbReference>
<feature type="signal peptide" evidence="3">
    <location>
        <begin position="1"/>
        <end position="17"/>
    </location>
</feature>
<dbReference type="InterPro" id="IPR003609">
    <property type="entry name" value="Pan_app"/>
</dbReference>
<proteinExistence type="predicted"/>
<sequence length="426" mass="46879">MSVVIVFTLLLSNIVTATNDNNQNLVKFNEDTLAQLRLPTHHFSSSKTYQEYELFNDYQCAIECLKDKTVCTAYLFDSTTKKCSLFDDTKQKNDENIAELREKLKTNACDQLQCKPDAVCLGENEPKCVCLNGASTPDNCDYTETGVWGDFNDWSGCSSTCGEGYQYRKRDCLSAEDKTKKISSDKCTGKDAEIQQCTINECPTYGQWAPWTPCSTFCGIGIKQRNRSCVPPGSNCGNYTFEQRACGEANCQRVVGIKETDSAKYPTKGYLAIREGDILCIPQSSNETAKHMADLVCKSIGSTRGAQYAVLTPVGSNSTCYPGILCDGTESSFHECKYERSQTTIDYGDLFAIITRCIIDGGFSPWSSWSACTKSCGTGEQTRSRTCTQPSPSMLESGFNSQNSSLAGMNCTGDSTQVKTCNEQQC</sequence>
<dbReference type="FunFam" id="2.20.100.10:FF:000001">
    <property type="entry name" value="semaphorin-5A isoform X1"/>
    <property type="match status" value="1"/>
</dbReference>
<protein>
    <recommendedName>
        <fullName evidence="4">Apple domain-containing protein</fullName>
    </recommendedName>
</protein>
<dbReference type="Gene3D" id="2.20.100.10">
    <property type="entry name" value="Thrombospondin type-1 (TSP1) repeat"/>
    <property type="match status" value="3"/>
</dbReference>